<proteinExistence type="evidence at transcript level"/>
<feature type="chain" id="PRO_5003125372" evidence="2">
    <location>
        <begin position="22"/>
        <end position="220"/>
    </location>
</feature>
<protein>
    <submittedName>
        <fullName evidence="3">Seminal fluid protein HACP008</fullName>
    </submittedName>
</protein>
<reference evidence="3" key="1">
    <citation type="journal article" date="2010" name="Mol. Biol. Evol.">
        <title>Combined EST and proteomic analysis identifies rapidly evolving seminal fluid proteins in Heliconius butterflies.</title>
        <authorList>
            <person name="Walters J.R."/>
            <person name="Harrison R.G."/>
        </authorList>
    </citation>
    <scope>NUCLEOTIDE SEQUENCE</scope>
</reference>
<dbReference type="EMBL" id="HM023823">
    <property type="protein sequence ID" value="ADJ58556.1"/>
    <property type="molecule type" value="mRNA"/>
</dbReference>
<evidence type="ECO:0000313" key="3">
    <source>
        <dbReference type="EMBL" id="ADJ58556.1"/>
    </source>
</evidence>
<name>D9HQ68_HELME</name>
<organism evidence="3">
    <name type="scientific">Heliconius melpomene</name>
    <name type="common">Postman butterfly</name>
    <dbReference type="NCBI Taxonomy" id="34740"/>
    <lineage>
        <taxon>Eukaryota</taxon>
        <taxon>Metazoa</taxon>
        <taxon>Ecdysozoa</taxon>
        <taxon>Arthropoda</taxon>
        <taxon>Hexapoda</taxon>
        <taxon>Insecta</taxon>
        <taxon>Pterygota</taxon>
        <taxon>Neoptera</taxon>
        <taxon>Endopterygota</taxon>
        <taxon>Lepidoptera</taxon>
        <taxon>Glossata</taxon>
        <taxon>Ditrysia</taxon>
        <taxon>Papilionoidea</taxon>
        <taxon>Nymphalidae</taxon>
        <taxon>Heliconiinae</taxon>
        <taxon>Heliconiini</taxon>
        <taxon>Heliconius</taxon>
    </lineage>
</organism>
<dbReference type="AlphaFoldDB" id="D9HQ68"/>
<sequence length="220" mass="25888">MFKKMIVAVFIIYLKLRFINASPTIYLKEIDLEDNFNPKDTKTRSELLNRAINLIKREKGPQQAAVNNCILRNKDIENKLSCISDSIERSQHRPGPYLDIDDDYYEIYPEIFINHRGRSKNFSQDYLDIKDLLRSNKDSERKRKIIFKIVNPELQVKSSNRNDLRRFNKFVNKKILRTVSDSRSDSSDSEYSDYSKTRIHYSSDSSSEEKNSGKKESKKS</sequence>
<feature type="signal peptide" evidence="2">
    <location>
        <begin position="1"/>
        <end position="21"/>
    </location>
</feature>
<evidence type="ECO:0000256" key="1">
    <source>
        <dbReference type="SAM" id="MobiDB-lite"/>
    </source>
</evidence>
<feature type="region of interest" description="Disordered" evidence="1">
    <location>
        <begin position="180"/>
        <end position="220"/>
    </location>
</feature>
<evidence type="ECO:0000256" key="2">
    <source>
        <dbReference type="SAM" id="SignalP"/>
    </source>
</evidence>
<keyword evidence="2" id="KW-0732">Signal</keyword>
<accession>D9HQ68</accession>
<feature type="compositionally biased region" description="Basic and acidic residues" evidence="1">
    <location>
        <begin position="207"/>
        <end position="220"/>
    </location>
</feature>